<dbReference type="InterPro" id="IPR050444">
    <property type="entry name" value="Polyketide_Synthase"/>
</dbReference>
<dbReference type="Gene3D" id="3.40.366.10">
    <property type="entry name" value="Malonyl-Coenzyme A Acyl Carrier Protein, domain 2"/>
    <property type="match status" value="1"/>
</dbReference>
<evidence type="ECO:0000313" key="4">
    <source>
        <dbReference type="Proteomes" id="UP001497497"/>
    </source>
</evidence>
<protein>
    <recommendedName>
        <fullName evidence="2">Malonyl-CoA:ACP transacylase (MAT) domain-containing protein</fullName>
    </recommendedName>
</protein>
<sequence>MKEFLADQSESSIDGSNIEITQVSLFCLQIALAEVWKSYGIQPAAVIGHSMGEVAAAYISGALSLRDAVKVILIRSRLLQSATQKGAMVAIESPVEEIIPEIQKNSDLLGIAACNSTSSTVVSGDADAVAELASKLEERGIMCRLLRTTGVAGHSPQVKPQRVLLVEALNDLHPQP</sequence>
<dbReference type="SUPFAM" id="SSF55048">
    <property type="entry name" value="Probable ACP-binding domain of malonyl-CoA ACP transacylase"/>
    <property type="match status" value="1"/>
</dbReference>
<evidence type="ECO:0000256" key="1">
    <source>
        <dbReference type="ARBA" id="ARBA00022679"/>
    </source>
</evidence>
<dbReference type="EMBL" id="CAXITT010003490">
    <property type="protein sequence ID" value="CAL1549076.1"/>
    <property type="molecule type" value="Genomic_DNA"/>
</dbReference>
<reference evidence="3 4" key="1">
    <citation type="submission" date="2024-04" db="EMBL/GenBank/DDBJ databases">
        <authorList>
            <consortium name="Genoscope - CEA"/>
            <person name="William W."/>
        </authorList>
    </citation>
    <scope>NUCLEOTIDE SEQUENCE [LARGE SCALE GENOMIC DNA]</scope>
</reference>
<dbReference type="SUPFAM" id="SSF52151">
    <property type="entry name" value="FabD/lysophospholipase-like"/>
    <property type="match status" value="1"/>
</dbReference>
<keyword evidence="1" id="KW-0808">Transferase</keyword>
<dbReference type="PANTHER" id="PTHR45681:SF6">
    <property type="entry name" value="POLYKETIDE SYNTHASE 37"/>
    <property type="match status" value="1"/>
</dbReference>
<accession>A0AAV2IPJ1</accession>
<feature type="non-terminal residue" evidence="3">
    <location>
        <position position="176"/>
    </location>
</feature>
<dbReference type="Pfam" id="PF00698">
    <property type="entry name" value="Acyl_transf_1"/>
    <property type="match status" value="1"/>
</dbReference>
<dbReference type="InterPro" id="IPR016035">
    <property type="entry name" value="Acyl_Trfase/lysoPLipase"/>
</dbReference>
<proteinExistence type="predicted"/>
<dbReference type="InterPro" id="IPR001227">
    <property type="entry name" value="Ac_transferase_dom_sf"/>
</dbReference>
<dbReference type="PANTHER" id="PTHR45681">
    <property type="entry name" value="POLYKETIDE SYNTHASE 44-RELATED"/>
    <property type="match status" value="1"/>
</dbReference>
<dbReference type="Proteomes" id="UP001497497">
    <property type="component" value="Unassembled WGS sequence"/>
</dbReference>
<dbReference type="InterPro" id="IPR014043">
    <property type="entry name" value="Acyl_transferase_dom"/>
</dbReference>
<dbReference type="AlphaFoldDB" id="A0AAV2IPJ1"/>
<organism evidence="3 4">
    <name type="scientific">Lymnaea stagnalis</name>
    <name type="common">Great pond snail</name>
    <name type="synonym">Helix stagnalis</name>
    <dbReference type="NCBI Taxonomy" id="6523"/>
    <lineage>
        <taxon>Eukaryota</taxon>
        <taxon>Metazoa</taxon>
        <taxon>Spiralia</taxon>
        <taxon>Lophotrochozoa</taxon>
        <taxon>Mollusca</taxon>
        <taxon>Gastropoda</taxon>
        <taxon>Heterobranchia</taxon>
        <taxon>Euthyneura</taxon>
        <taxon>Panpulmonata</taxon>
        <taxon>Hygrophila</taxon>
        <taxon>Lymnaeoidea</taxon>
        <taxon>Lymnaeidae</taxon>
        <taxon>Lymnaea</taxon>
    </lineage>
</organism>
<evidence type="ECO:0000313" key="3">
    <source>
        <dbReference type="EMBL" id="CAL1549076.1"/>
    </source>
</evidence>
<comment type="caution">
    <text evidence="3">The sequence shown here is derived from an EMBL/GenBank/DDBJ whole genome shotgun (WGS) entry which is preliminary data.</text>
</comment>
<name>A0AAV2IPJ1_LYMST</name>
<keyword evidence="4" id="KW-1185">Reference proteome</keyword>
<dbReference type="SMART" id="SM00827">
    <property type="entry name" value="PKS_AT"/>
    <property type="match status" value="1"/>
</dbReference>
<dbReference type="InterPro" id="IPR016036">
    <property type="entry name" value="Malonyl_transacylase_ACP-bd"/>
</dbReference>
<dbReference type="GO" id="GO:0016740">
    <property type="term" value="F:transferase activity"/>
    <property type="evidence" value="ECO:0007669"/>
    <property type="project" value="UniProtKB-KW"/>
</dbReference>
<gene>
    <name evidence="3" type="ORF">GSLYS_00022393001</name>
</gene>
<feature type="domain" description="Malonyl-CoA:ACP transacylase (MAT)" evidence="2">
    <location>
        <begin position="1"/>
        <end position="176"/>
    </location>
</feature>
<evidence type="ECO:0000259" key="2">
    <source>
        <dbReference type="SMART" id="SM00827"/>
    </source>
</evidence>